<evidence type="ECO:0000313" key="1">
    <source>
        <dbReference type="EMBL" id="KIU30086.1"/>
    </source>
</evidence>
<evidence type="ECO:0000313" key="2">
    <source>
        <dbReference type="Proteomes" id="UP000033203"/>
    </source>
</evidence>
<dbReference type="AlphaFoldDB" id="A0A0D1MS14"/>
<name>A0A0D1MS14_9SPHN</name>
<dbReference type="PATRIC" id="fig|1549858.7.peg.1923"/>
<comment type="caution">
    <text evidence="1">The sequence shown here is derived from an EMBL/GenBank/DDBJ whole genome shotgun (WGS) entry which is preliminary data.</text>
</comment>
<organism evidence="1 2">
    <name type="scientific">Sphingomonas melonis</name>
    <dbReference type="NCBI Taxonomy" id="152682"/>
    <lineage>
        <taxon>Bacteria</taxon>
        <taxon>Pseudomonadati</taxon>
        <taxon>Pseudomonadota</taxon>
        <taxon>Alphaproteobacteria</taxon>
        <taxon>Sphingomonadales</taxon>
        <taxon>Sphingomonadaceae</taxon>
        <taxon>Sphingomonas</taxon>
    </lineage>
</organism>
<dbReference type="EMBL" id="JXTP01000007">
    <property type="protein sequence ID" value="KIU30086.1"/>
    <property type="molecule type" value="Genomic_DNA"/>
</dbReference>
<proteinExistence type="predicted"/>
<dbReference type="SUPFAM" id="SSF58104">
    <property type="entry name" value="Methyl-accepting chemotaxis protein (MCP) signaling domain"/>
    <property type="match status" value="1"/>
</dbReference>
<reference evidence="1 2" key="1">
    <citation type="submission" date="2015-01" db="EMBL/GenBank/DDBJ databases">
        <title>Genome of Sphingomonas taxi strain 30a.</title>
        <authorList>
            <person name="Eevers N."/>
            <person name="Van Hamme J."/>
            <person name="Bottos E."/>
            <person name="Weyens N."/>
            <person name="Vangronsveld J."/>
        </authorList>
    </citation>
    <scope>NUCLEOTIDE SEQUENCE [LARGE SCALE GENOMIC DNA]</scope>
    <source>
        <strain evidence="1 2">30a</strain>
    </source>
</reference>
<protein>
    <submittedName>
        <fullName evidence="1">Uncharacterized protein</fullName>
    </submittedName>
</protein>
<sequence length="567" mass="59695">MLHTSITADHALDQSVGDLQRTLALMAAGMDAHFVGAGTTLAGAIETIDRIISAIDGVTGALDESVAGIAVTNLKEVAADLANLPVVQQERDTDMVRVSGAARMLRDHIMEMRQALRVLHIYGLNIKIAASGEPAFVGFVDSMGHRLAAGEEHLEGFLAKLKDLKDSVGAVQQAGRLVTKEARHVVPAVPENLVRHATALHAHLGTTATMAQQVASIARTVQGRVATMLGALQVGDSTRQRLEHVVSALQMLEVTGPSIDPMVRMEVCAVIHPMLAAQLEASAVDFDRDTRLLVDALRALSPDTTALLGLIDNDAGSNGRPFLAEIDKAVGEVASITAQLQDADRRSTAMLGMIGETVSELTGRLALLQRVQFDVQDIATNTRLLCRRHGDLGKAVSVVAGEVDVHAQSLGKAMGGIRQPLDELAAVNATLVEKRAAADDRDLGSKLSDALAVIREGCQRTEGAVRVGGDDARQIIEMLASVGDEIGAEMALGGKMRDAALVLGVMPAMSDPSEAATAILADVLPRIAALYTMAQEREVHAAYLPAHLAPAPAVAAVVEDDDDDGLF</sequence>
<gene>
    <name evidence="1" type="ORF">SR41_01330</name>
</gene>
<accession>A0A0D1MS14</accession>
<dbReference type="Proteomes" id="UP000033203">
    <property type="component" value="Unassembled WGS sequence"/>
</dbReference>